<dbReference type="SFLD" id="SFLDS00003">
    <property type="entry name" value="Haloacid_Dehalogenase"/>
    <property type="match status" value="1"/>
</dbReference>
<proteinExistence type="inferred from homology"/>
<evidence type="ECO:0000256" key="10">
    <source>
        <dbReference type="ARBA" id="ARBA00022837"/>
    </source>
</evidence>
<keyword evidence="9 18" id="KW-0547">Nucleotide-binding</keyword>
<dbReference type="PANTHER" id="PTHR24093">
    <property type="entry name" value="CATION TRANSPORTING ATPASE"/>
    <property type="match status" value="1"/>
</dbReference>
<dbReference type="SFLD" id="SFLDG00002">
    <property type="entry name" value="C1.7:_P-type_atpase_like"/>
    <property type="match status" value="1"/>
</dbReference>
<dbReference type="Proteomes" id="UP001158576">
    <property type="component" value="Chromosome 2"/>
</dbReference>
<gene>
    <name evidence="21" type="ORF">OKIOD_LOCUS15337</name>
</gene>
<dbReference type="EC" id="7.2.2.10" evidence="18"/>
<evidence type="ECO:0000256" key="15">
    <source>
        <dbReference type="ARBA" id="ARBA00022989"/>
    </source>
</evidence>
<evidence type="ECO:0000256" key="6">
    <source>
        <dbReference type="ARBA" id="ARBA00022568"/>
    </source>
</evidence>
<dbReference type="InterPro" id="IPR044492">
    <property type="entry name" value="P_typ_ATPase_HD_dom"/>
</dbReference>
<feature type="transmembrane region" description="Helical" evidence="18">
    <location>
        <begin position="1009"/>
        <end position="1029"/>
    </location>
</feature>
<evidence type="ECO:0000256" key="5">
    <source>
        <dbReference type="ARBA" id="ARBA00022553"/>
    </source>
</evidence>
<comment type="similarity">
    <text evidence="2">Belongs to the cation transport ATPase (P-type) (TC 3.A.3) family. Type IIB subfamily.</text>
</comment>
<evidence type="ECO:0000256" key="13">
    <source>
        <dbReference type="ARBA" id="ARBA00022860"/>
    </source>
</evidence>
<evidence type="ECO:0000256" key="4">
    <source>
        <dbReference type="ARBA" id="ARBA00022475"/>
    </source>
</evidence>
<keyword evidence="6 18" id="KW-0109">Calcium transport</keyword>
<protein>
    <recommendedName>
        <fullName evidence="18">Calcium-transporting ATPase</fullName>
        <ecNumber evidence="18">7.2.2.10</ecNumber>
    </recommendedName>
</protein>
<dbReference type="NCBIfam" id="TIGR01494">
    <property type="entry name" value="ATPase_P-type"/>
    <property type="match status" value="2"/>
</dbReference>
<dbReference type="Pfam" id="PF00690">
    <property type="entry name" value="Cation_ATPase_N"/>
    <property type="match status" value="1"/>
</dbReference>
<dbReference type="InterPro" id="IPR022141">
    <property type="entry name" value="ATP_Ca_trans_C"/>
</dbReference>
<dbReference type="InterPro" id="IPR059000">
    <property type="entry name" value="ATPase_P-type_domA"/>
</dbReference>
<evidence type="ECO:0000259" key="20">
    <source>
        <dbReference type="SMART" id="SM00831"/>
    </source>
</evidence>
<dbReference type="SMART" id="SM00831">
    <property type="entry name" value="Cation_ATPase_N"/>
    <property type="match status" value="1"/>
</dbReference>
<keyword evidence="8" id="KW-0479">Metal-binding</keyword>
<comment type="function">
    <text evidence="18">Catalyzes the hydrolysis of ATP coupled with the transport of calcium.</text>
</comment>
<evidence type="ECO:0000256" key="18">
    <source>
        <dbReference type="RuleBase" id="RU361146"/>
    </source>
</evidence>
<dbReference type="Gene3D" id="1.20.1110.10">
    <property type="entry name" value="Calcium-transporting ATPase, transmembrane domain"/>
    <property type="match status" value="2"/>
</dbReference>
<keyword evidence="11 18" id="KW-0067">ATP-binding</keyword>
<dbReference type="SUPFAM" id="SSF81665">
    <property type="entry name" value="Calcium ATPase, transmembrane domain M"/>
    <property type="match status" value="1"/>
</dbReference>
<reference evidence="21 22" key="1">
    <citation type="submission" date="2021-04" db="EMBL/GenBank/DDBJ databases">
        <authorList>
            <person name="Bliznina A."/>
        </authorList>
    </citation>
    <scope>NUCLEOTIDE SEQUENCE [LARGE SCALE GENOMIC DNA]</scope>
</reference>
<dbReference type="EMBL" id="OU015567">
    <property type="protein sequence ID" value="CAG5112347.1"/>
    <property type="molecule type" value="Genomic_DNA"/>
</dbReference>
<feature type="transmembrane region" description="Helical" evidence="18">
    <location>
        <begin position="92"/>
        <end position="113"/>
    </location>
</feature>
<dbReference type="PANTHER" id="PTHR24093:SF369">
    <property type="entry name" value="CALCIUM-TRANSPORTING ATPASE"/>
    <property type="match status" value="1"/>
</dbReference>
<dbReference type="InterPro" id="IPR023299">
    <property type="entry name" value="ATPase_P-typ_cyto_dom_N"/>
</dbReference>
<dbReference type="SUPFAM" id="SSF81653">
    <property type="entry name" value="Calcium ATPase, transduction domain A"/>
    <property type="match status" value="1"/>
</dbReference>
<keyword evidence="15 18" id="KW-1133">Transmembrane helix</keyword>
<sequence length="1198" mass="130689">MSKIENQTIYGFVTAELRQLMGLRGAEGLDKVKEIGGVEEICKKLKVDPVSGLSTDDERDISQRVAAFGRNYIEPKKPKTFIQLMWEAVQEITLIILMVAALVSIILAIVGFVGSGEKTSEESVATGSNVTFSTSTQLYCVPESYAKDEKSKNHNPFIEFIEGGAILFAVIVVVVVTAFNDWTKEKQFRGLQDKIESDQVFTVVRGNKSIEIAIADIVVGDICQIKYGDLLPADGVIIQSNDLKIDESAMTGESDHVKKSVERDPLLFSGTHVMEGSGKMVVTCVGENSQSGQIFKLLGAGADSDEPMAKNDAENPAADAKAQTNDAKDNAETEKLTAGGEGDDGEDKSILQAKLTNMALLIGKMGIWVAALTVLVLIIKLMYFSGFTGLNTETDDNYDFMNSNCTDDDEYYTAQSGDNYACLDKRPACAYIYFKYILKSPLAVTISLAFSVKKMMADNNLVRHLDACETMGNATIICSDKTGTLTTNRMTVVRSCLGGHVYNVAPKSGVTSKLIDPLVSCISINSSYTSKIMRQTEGQDIQVGNKTECALLGFVLALGREYDDVRRIHPEEKFFKVFTFNSARKSMSTIIKNADGSFTMYTKGASEIIIRKCSSVLNGDGEAIPFGSTDRENVVSNVISPFADDALRTIGLAYRHFPAGEAPADWEDEAAVISGLTLIGIVGIEDPVRPEVPKAIAQCQRAGITVRMVTGDNVATARSIATKCGILSPDSQYTVMDGKEFNQRIRDGNGVVQQSLLDQVWPNLRVLARSSPTDKHTLVKGIIDSKISSNREVVAVTGDGTNDGPALKKADVGFAMGIAGTDVAKEASDIILTDDNFTSIVKAVMWGRNVYDSIAKFLQFQLTVNVVAVVVSFFSAAIINDPPLKAVQMLWVNLIMDTFASLALATEPPTEDLLLRKPYGRDSPLISREMAKNILGHSVYQLIVVFLLLFKHDLFGIDESGIGAGLTSGPSVHFTIIFNTFVLMQLFNEINARKIHGERNVFKGIFDNFIFVGIMIGTFIVQILIVLFGGSVMSCNGDLKLIHWAVCFGLGAFELVWHQLIACIPASRLPKGLAIGSDEPRRGSQILQRRMTIMDVSGQAKEENHKSGQLLWFRGLNRIQQQIRVVHAFRSSMYEGHPLGPQRSFSSSSFNSVHRFSASPFKSGLDAFDERDETSTNNGGLFDNVQVKNTAVLLPTKA</sequence>
<dbReference type="Pfam" id="PF00122">
    <property type="entry name" value="E1-E2_ATPase"/>
    <property type="match status" value="1"/>
</dbReference>
<dbReference type="Pfam" id="PF12424">
    <property type="entry name" value="ATP_Ca_trans_C"/>
    <property type="match status" value="1"/>
</dbReference>
<dbReference type="InterPro" id="IPR006408">
    <property type="entry name" value="P-type_ATPase_IIB"/>
</dbReference>
<dbReference type="Pfam" id="PF00689">
    <property type="entry name" value="Cation_ATPase_C"/>
    <property type="match status" value="1"/>
</dbReference>
<evidence type="ECO:0000313" key="21">
    <source>
        <dbReference type="EMBL" id="CAG5112347.1"/>
    </source>
</evidence>
<evidence type="ECO:0000256" key="8">
    <source>
        <dbReference type="ARBA" id="ARBA00022723"/>
    </source>
</evidence>
<keyword evidence="22" id="KW-1185">Reference proteome</keyword>
<dbReference type="PRINTS" id="PR00119">
    <property type="entry name" value="CATATPASE"/>
</dbReference>
<comment type="caution">
    <text evidence="18">Lacks conserved residue(s) required for the propagation of feature annotation.</text>
</comment>
<dbReference type="Gene3D" id="3.40.1110.10">
    <property type="entry name" value="Calcium-transporting ATPase, cytoplasmic domain N"/>
    <property type="match status" value="1"/>
</dbReference>
<dbReference type="SUPFAM" id="SSF81660">
    <property type="entry name" value="Metal cation-transporting ATPase, ATP-binding domain N"/>
    <property type="match status" value="1"/>
</dbReference>
<feature type="transmembrane region" description="Helical" evidence="18">
    <location>
        <begin position="857"/>
        <end position="878"/>
    </location>
</feature>
<feature type="region of interest" description="Disordered" evidence="19">
    <location>
        <begin position="305"/>
        <end position="347"/>
    </location>
</feature>
<evidence type="ECO:0000256" key="2">
    <source>
        <dbReference type="ARBA" id="ARBA00006124"/>
    </source>
</evidence>
<dbReference type="NCBIfam" id="TIGR01517">
    <property type="entry name" value="ATPase-IIB_Ca"/>
    <property type="match status" value="1"/>
</dbReference>
<dbReference type="InterPro" id="IPR036412">
    <property type="entry name" value="HAD-like_sf"/>
</dbReference>
<accession>A0ABN7T5R6</accession>
<evidence type="ECO:0000256" key="9">
    <source>
        <dbReference type="ARBA" id="ARBA00022741"/>
    </source>
</evidence>
<dbReference type="PROSITE" id="PS00154">
    <property type="entry name" value="ATPASE_E1_E2"/>
    <property type="match status" value="1"/>
</dbReference>
<evidence type="ECO:0000256" key="3">
    <source>
        <dbReference type="ARBA" id="ARBA00022448"/>
    </source>
</evidence>
<dbReference type="InterPro" id="IPR006068">
    <property type="entry name" value="ATPase_P-typ_cation-transptr_C"/>
</dbReference>
<keyword evidence="10 18" id="KW-0106">Calcium</keyword>
<dbReference type="Pfam" id="PF08282">
    <property type="entry name" value="Hydrolase_3"/>
    <property type="match status" value="1"/>
</dbReference>
<comment type="catalytic activity">
    <reaction evidence="18">
        <text>Ca(2+)(in) + ATP + H2O = Ca(2+)(out) + ADP + phosphate + H(+)</text>
        <dbReference type="Rhea" id="RHEA:18105"/>
        <dbReference type="ChEBI" id="CHEBI:15377"/>
        <dbReference type="ChEBI" id="CHEBI:15378"/>
        <dbReference type="ChEBI" id="CHEBI:29108"/>
        <dbReference type="ChEBI" id="CHEBI:30616"/>
        <dbReference type="ChEBI" id="CHEBI:43474"/>
        <dbReference type="ChEBI" id="CHEBI:456216"/>
        <dbReference type="EC" id="7.2.2.10"/>
    </reaction>
</comment>
<evidence type="ECO:0000256" key="11">
    <source>
        <dbReference type="ARBA" id="ARBA00022840"/>
    </source>
</evidence>
<dbReference type="InterPro" id="IPR001757">
    <property type="entry name" value="P_typ_ATPase"/>
</dbReference>
<dbReference type="Pfam" id="PF13246">
    <property type="entry name" value="Cation_ATPase"/>
    <property type="match status" value="1"/>
</dbReference>
<feature type="transmembrane region" description="Helical" evidence="18">
    <location>
        <begin position="1041"/>
        <end position="1061"/>
    </location>
</feature>
<dbReference type="InterPro" id="IPR018303">
    <property type="entry name" value="ATPase_P-typ_P_site"/>
</dbReference>
<keyword evidence="12" id="KW-0460">Magnesium</keyword>
<name>A0ABN7T5R6_OIKDI</name>
<dbReference type="InterPro" id="IPR023298">
    <property type="entry name" value="ATPase_P-typ_TM_dom_sf"/>
</dbReference>
<keyword evidence="17 18" id="KW-0472">Membrane</keyword>
<dbReference type="CDD" id="cd02081">
    <property type="entry name" value="P-type_ATPase_Ca_PMCA-like"/>
    <property type="match status" value="1"/>
</dbReference>
<feature type="domain" description="Cation-transporting P-type ATPase N-terminal" evidence="20">
    <location>
        <begin position="32"/>
        <end position="109"/>
    </location>
</feature>
<keyword evidence="16 18" id="KW-0406">Ion transport</keyword>
<keyword evidence="4" id="KW-1003">Cell membrane</keyword>
<dbReference type="InterPro" id="IPR004014">
    <property type="entry name" value="ATPase_P-typ_cation-transptr_N"/>
</dbReference>
<evidence type="ECO:0000313" key="22">
    <source>
        <dbReference type="Proteomes" id="UP001158576"/>
    </source>
</evidence>
<keyword evidence="3 18" id="KW-0813">Transport</keyword>
<evidence type="ECO:0000256" key="1">
    <source>
        <dbReference type="ARBA" id="ARBA00004651"/>
    </source>
</evidence>
<evidence type="ECO:0000256" key="14">
    <source>
        <dbReference type="ARBA" id="ARBA00022967"/>
    </source>
</evidence>
<keyword evidence="5" id="KW-0597">Phosphoprotein</keyword>
<keyword evidence="7 18" id="KW-0812">Transmembrane</keyword>
<evidence type="ECO:0000256" key="17">
    <source>
        <dbReference type="ARBA" id="ARBA00023136"/>
    </source>
</evidence>
<keyword evidence="14" id="KW-1278">Translocase</keyword>
<keyword evidence="13" id="KW-0112">Calmodulin-binding</keyword>
<evidence type="ECO:0000256" key="12">
    <source>
        <dbReference type="ARBA" id="ARBA00022842"/>
    </source>
</evidence>
<evidence type="ECO:0000256" key="19">
    <source>
        <dbReference type="SAM" id="MobiDB-lite"/>
    </source>
</evidence>
<evidence type="ECO:0000256" key="16">
    <source>
        <dbReference type="ARBA" id="ARBA00023065"/>
    </source>
</evidence>
<dbReference type="SFLD" id="SFLDF00027">
    <property type="entry name" value="p-type_atpase"/>
    <property type="match status" value="1"/>
</dbReference>
<feature type="transmembrane region" description="Helical" evidence="18">
    <location>
        <begin position="930"/>
        <end position="950"/>
    </location>
</feature>
<dbReference type="InterPro" id="IPR023214">
    <property type="entry name" value="HAD_sf"/>
</dbReference>
<dbReference type="Gene3D" id="3.40.50.1000">
    <property type="entry name" value="HAD superfamily/HAD-like"/>
    <property type="match status" value="1"/>
</dbReference>
<feature type="compositionally biased region" description="Basic and acidic residues" evidence="19">
    <location>
        <begin position="326"/>
        <end position="335"/>
    </location>
</feature>
<feature type="transmembrane region" description="Helical" evidence="18">
    <location>
        <begin position="358"/>
        <end position="383"/>
    </location>
</feature>
<dbReference type="SUPFAM" id="SSF56784">
    <property type="entry name" value="HAD-like"/>
    <property type="match status" value="1"/>
</dbReference>
<evidence type="ECO:0000256" key="7">
    <source>
        <dbReference type="ARBA" id="ARBA00022692"/>
    </source>
</evidence>
<organism evidence="21 22">
    <name type="scientific">Oikopleura dioica</name>
    <name type="common">Tunicate</name>
    <dbReference type="NCBI Taxonomy" id="34765"/>
    <lineage>
        <taxon>Eukaryota</taxon>
        <taxon>Metazoa</taxon>
        <taxon>Chordata</taxon>
        <taxon>Tunicata</taxon>
        <taxon>Appendicularia</taxon>
        <taxon>Copelata</taxon>
        <taxon>Oikopleuridae</taxon>
        <taxon>Oikopleura</taxon>
    </lineage>
</organism>
<comment type="subcellular location">
    <subcellularLocation>
        <location evidence="1">Cell membrane</location>
        <topology evidence="1">Multi-pass membrane protein</topology>
    </subcellularLocation>
    <subcellularLocation>
        <location evidence="18">Membrane</location>
        <topology evidence="18">Multi-pass membrane protein</topology>
    </subcellularLocation>
</comment>
<feature type="transmembrane region" description="Helical" evidence="18">
    <location>
        <begin position="970"/>
        <end position="988"/>
    </location>
</feature>
<dbReference type="Gene3D" id="2.70.150.10">
    <property type="entry name" value="Calcium-transporting ATPase, cytoplasmic transduction domain A"/>
    <property type="match status" value="1"/>
</dbReference>
<feature type="transmembrane region" description="Helical" evidence="18">
    <location>
        <begin position="157"/>
        <end position="179"/>
    </location>
</feature>
<dbReference type="InterPro" id="IPR008250">
    <property type="entry name" value="ATPase_P-typ_transduc_dom_A_sf"/>
</dbReference>